<dbReference type="InterPro" id="IPR002737">
    <property type="entry name" value="MEMO1_fam"/>
</dbReference>
<dbReference type="Proteomes" id="UP001642540">
    <property type="component" value="Unassembled WGS sequence"/>
</dbReference>
<keyword evidence="3" id="KW-1185">Reference proteome</keyword>
<reference evidence="2 3" key="1">
    <citation type="submission" date="2024-08" db="EMBL/GenBank/DDBJ databases">
        <authorList>
            <person name="Cucini C."/>
            <person name="Frati F."/>
        </authorList>
    </citation>
    <scope>NUCLEOTIDE SEQUENCE [LARGE SCALE GENOMIC DNA]</scope>
</reference>
<dbReference type="PANTHER" id="PTHR11060:SF0">
    <property type="entry name" value="PROTEIN MEMO1"/>
    <property type="match status" value="1"/>
</dbReference>
<dbReference type="CDD" id="cd07361">
    <property type="entry name" value="MEMO_like"/>
    <property type="match status" value="1"/>
</dbReference>
<comment type="caution">
    <text evidence="2">The sequence shown here is derived from an EMBL/GenBank/DDBJ whole genome shotgun (WGS) entry which is preliminary data.</text>
</comment>
<dbReference type="Gene3D" id="3.40.830.10">
    <property type="entry name" value="LigB-like"/>
    <property type="match status" value="1"/>
</dbReference>
<protein>
    <recommendedName>
        <fullName evidence="4">Protein MEMO1</fullName>
    </recommendedName>
</protein>
<gene>
    <name evidence="2" type="ORF">ODALV1_LOCUS15036</name>
</gene>
<organism evidence="2 3">
    <name type="scientific">Orchesella dallaii</name>
    <dbReference type="NCBI Taxonomy" id="48710"/>
    <lineage>
        <taxon>Eukaryota</taxon>
        <taxon>Metazoa</taxon>
        <taxon>Ecdysozoa</taxon>
        <taxon>Arthropoda</taxon>
        <taxon>Hexapoda</taxon>
        <taxon>Collembola</taxon>
        <taxon>Entomobryomorpha</taxon>
        <taxon>Entomobryoidea</taxon>
        <taxon>Orchesellidae</taxon>
        <taxon>Orchesellinae</taxon>
        <taxon>Orchesella</taxon>
    </lineage>
</organism>
<accession>A0ABP1QT78</accession>
<name>A0ABP1QT78_9HEXA</name>
<evidence type="ECO:0000313" key="2">
    <source>
        <dbReference type="EMBL" id="CAL8111435.1"/>
    </source>
</evidence>
<dbReference type="NCBIfam" id="TIGR04336">
    <property type="entry name" value="AmmeMemoSam_B"/>
    <property type="match status" value="1"/>
</dbReference>
<dbReference type="Pfam" id="PF01875">
    <property type="entry name" value="Memo"/>
    <property type="match status" value="1"/>
</dbReference>
<dbReference type="EMBL" id="CAXLJM020000046">
    <property type="protein sequence ID" value="CAL8111435.1"/>
    <property type="molecule type" value="Genomic_DNA"/>
</dbReference>
<dbReference type="PANTHER" id="PTHR11060">
    <property type="entry name" value="PROTEIN MEMO1"/>
    <property type="match status" value="1"/>
</dbReference>
<dbReference type="HAMAP" id="MF_00055">
    <property type="entry name" value="MEMO1"/>
    <property type="match status" value="1"/>
</dbReference>
<comment type="similarity">
    <text evidence="1">Belongs to the MEMO1 family.</text>
</comment>
<evidence type="ECO:0000256" key="1">
    <source>
        <dbReference type="ARBA" id="ARBA00006315"/>
    </source>
</evidence>
<evidence type="ECO:0008006" key="4">
    <source>
        <dbReference type="Google" id="ProtNLM"/>
    </source>
</evidence>
<evidence type="ECO:0000313" key="3">
    <source>
        <dbReference type="Proteomes" id="UP001642540"/>
    </source>
</evidence>
<sequence length="296" mass="33019">MSKTRKASHAGSWYSDSAKELNKQLDNWLGGAELLHGPARALIVPHAGYVYCGETAAFAYRQVSPNVVRRVFILGPSHHVRLAGCALSSAAKYETPFYDLTIDQQVYAELNQTGSFEKMNLSVDEDEHSLEMTIPYVAKIMEDCKNNFKIVPVMVGSLTPEKEAQYGAIFSPYLADPSNLFVISSDFCHWGGRFRYTYYDQSKGAIFESIQNLDRQGMDIIEQLNPSAFTDYLRKFGNTICGRHPIGVLLNAVNSLPASEKAKLSLRFLKYAQSNQCYNQTDSSVSYAAASLIFNN</sequence>
<proteinExistence type="inferred from homology"/>